<evidence type="ECO:0000313" key="2">
    <source>
        <dbReference type="Proteomes" id="UP000823775"/>
    </source>
</evidence>
<accession>A0ABS8TN38</accession>
<dbReference type="Proteomes" id="UP000823775">
    <property type="component" value="Unassembled WGS sequence"/>
</dbReference>
<comment type="caution">
    <text evidence="1">The sequence shown here is derived from an EMBL/GenBank/DDBJ whole genome shotgun (WGS) entry which is preliminary data.</text>
</comment>
<dbReference type="EMBL" id="JACEIK010001748">
    <property type="protein sequence ID" value="MCD7471939.1"/>
    <property type="molecule type" value="Genomic_DNA"/>
</dbReference>
<protein>
    <submittedName>
        <fullName evidence="1">Uncharacterized protein</fullName>
    </submittedName>
</protein>
<reference evidence="1 2" key="1">
    <citation type="journal article" date="2021" name="BMC Genomics">
        <title>Datura genome reveals duplications of psychoactive alkaloid biosynthetic genes and high mutation rate following tissue culture.</title>
        <authorList>
            <person name="Rajewski A."/>
            <person name="Carter-House D."/>
            <person name="Stajich J."/>
            <person name="Litt A."/>
        </authorList>
    </citation>
    <scope>NUCLEOTIDE SEQUENCE [LARGE SCALE GENOMIC DNA]</scope>
    <source>
        <strain evidence="1">AR-01</strain>
    </source>
</reference>
<name>A0ABS8TN38_DATST</name>
<feature type="non-terminal residue" evidence="1">
    <location>
        <position position="100"/>
    </location>
</feature>
<organism evidence="1 2">
    <name type="scientific">Datura stramonium</name>
    <name type="common">Jimsonweed</name>
    <name type="synonym">Common thornapple</name>
    <dbReference type="NCBI Taxonomy" id="4076"/>
    <lineage>
        <taxon>Eukaryota</taxon>
        <taxon>Viridiplantae</taxon>
        <taxon>Streptophyta</taxon>
        <taxon>Embryophyta</taxon>
        <taxon>Tracheophyta</taxon>
        <taxon>Spermatophyta</taxon>
        <taxon>Magnoliopsida</taxon>
        <taxon>eudicotyledons</taxon>
        <taxon>Gunneridae</taxon>
        <taxon>Pentapetalae</taxon>
        <taxon>asterids</taxon>
        <taxon>lamiids</taxon>
        <taxon>Solanales</taxon>
        <taxon>Solanaceae</taxon>
        <taxon>Solanoideae</taxon>
        <taxon>Datureae</taxon>
        <taxon>Datura</taxon>
    </lineage>
</organism>
<sequence>MVVRCWKKRGSAWETGHPLMLPNESWSCSLGGTELEQGILHEDLTGVEGRVVVSPHDSSCRPHCLKIRDLRRRLPLAMSENFSFSDSQQLAGSLVVTRHW</sequence>
<keyword evidence="2" id="KW-1185">Reference proteome</keyword>
<proteinExistence type="predicted"/>
<gene>
    <name evidence="1" type="ORF">HAX54_012740</name>
</gene>
<evidence type="ECO:0000313" key="1">
    <source>
        <dbReference type="EMBL" id="MCD7471939.1"/>
    </source>
</evidence>